<evidence type="ECO:0000313" key="2">
    <source>
        <dbReference type="Proteomes" id="UP000001793"/>
    </source>
</evidence>
<proteinExistence type="predicted"/>
<reference evidence="1 2" key="1">
    <citation type="submission" date="2006-12" db="EMBL/GenBank/DDBJ databases">
        <title>Genomic analysis of Burkholderia ambifaria phage BcepF1, a member of the Bcep781- like phage supergroup.</title>
        <authorList>
            <person name="Summer E.J."/>
            <person name="Robinson S."/>
            <person name="Haines C."/>
            <person name="Adams B."/>
            <person name="Daggett M."/>
            <person name="Landua J."/>
            <person name="Swanson S."/>
            <person name="Vorndam W."/>
            <person name="Morrison W."/>
            <person name="Nail K."/>
            <person name="Gonzalez C."/>
            <person name="Young R."/>
        </authorList>
    </citation>
    <scope>NUCLEOTIDE SEQUENCE [LARGE SCALE GENOMIC DNA]</scope>
</reference>
<dbReference type="GeneID" id="4818311"/>
<protein>
    <submittedName>
        <fullName evidence="1">Uncharacterized protein</fullName>
    </submittedName>
</protein>
<accession>A1YZY6</accession>
<dbReference type="KEGG" id="vg:4818311"/>
<gene>
    <name evidence="1" type="ORF">BcepF1.082</name>
</gene>
<evidence type="ECO:0000313" key="1">
    <source>
        <dbReference type="EMBL" id="ABL96813.1"/>
    </source>
</evidence>
<dbReference type="RefSeq" id="YP_001039766.1">
    <property type="nucleotide sequence ID" value="NC_009015.1"/>
</dbReference>
<organism evidence="1 2">
    <name type="scientific">Burkholderia phage BcepF1</name>
    <dbReference type="NCBI Taxonomy" id="2886897"/>
    <lineage>
        <taxon>Viruses</taxon>
        <taxon>Duplodnaviria</taxon>
        <taxon>Heunggongvirae</taxon>
        <taxon>Uroviricota</taxon>
        <taxon>Caudoviricetes</taxon>
        <taxon>Lindbergviridae</taxon>
        <taxon>Bcepfunavirus</taxon>
        <taxon>Bcepfunavirus bcepF1</taxon>
    </lineage>
</organism>
<dbReference type="EMBL" id="EF153632">
    <property type="protein sequence ID" value="ABL96813.1"/>
    <property type="molecule type" value="Genomic_DNA"/>
</dbReference>
<name>A1YZY6_9CAUD</name>
<dbReference type="Proteomes" id="UP000001793">
    <property type="component" value="Segment"/>
</dbReference>
<sequence length="84" mass="9212">MYVQATRGGADFGASQMGERFYHQSEVDAYIAKRVADSRKAAAKKFAAPAAKADEWEPLSEAEQEANIAAECKAIREGRPVHKK</sequence>
<keyword evidence="2" id="KW-1185">Reference proteome</keyword>